<proteinExistence type="predicted"/>
<evidence type="ECO:0000313" key="1">
    <source>
        <dbReference type="EMBL" id="MEY1662367.1"/>
    </source>
</evidence>
<dbReference type="InterPro" id="IPR013397">
    <property type="entry name" value="CRISPR-assoc_prot_Csy1"/>
</dbReference>
<reference evidence="1 2" key="1">
    <citation type="submission" date="2024-07" db="EMBL/GenBank/DDBJ databases">
        <authorList>
            <person name="Ren Q."/>
        </authorList>
    </citation>
    <scope>NUCLEOTIDE SEQUENCE [LARGE SCALE GENOMIC DNA]</scope>
    <source>
        <strain evidence="1 2">REN37</strain>
    </source>
</reference>
<protein>
    <submittedName>
        <fullName evidence="1">Type I-F CRISPR-associated protein Csy1</fullName>
    </submittedName>
</protein>
<dbReference type="EMBL" id="JBGCUO010000001">
    <property type="protein sequence ID" value="MEY1662367.1"/>
    <property type="molecule type" value="Genomic_DNA"/>
</dbReference>
<keyword evidence="2" id="KW-1185">Reference proteome</keyword>
<name>A0ABV4AIV7_9GAMM</name>
<organism evidence="1 2">
    <name type="scientific">Isoalcanivorax beigongshangi</name>
    <dbReference type="NCBI Taxonomy" id="3238810"/>
    <lineage>
        <taxon>Bacteria</taxon>
        <taxon>Pseudomonadati</taxon>
        <taxon>Pseudomonadota</taxon>
        <taxon>Gammaproteobacteria</taxon>
        <taxon>Oceanospirillales</taxon>
        <taxon>Alcanivoracaceae</taxon>
        <taxon>Isoalcanivorax</taxon>
    </lineage>
</organism>
<dbReference type="Pfam" id="PF09611">
    <property type="entry name" value="Cas_Csy1"/>
    <property type="match status" value="1"/>
</dbReference>
<accession>A0ABV4AIV7</accession>
<evidence type="ECO:0000313" key="2">
    <source>
        <dbReference type="Proteomes" id="UP001562065"/>
    </source>
</evidence>
<dbReference type="CDD" id="cd09735">
    <property type="entry name" value="Csy1_I-F"/>
    <property type="match status" value="1"/>
</dbReference>
<dbReference type="Proteomes" id="UP001562065">
    <property type="component" value="Unassembled WGS sequence"/>
</dbReference>
<dbReference type="RefSeq" id="WP_369455603.1">
    <property type="nucleotide sequence ID" value="NZ_JBGCUO010000001.1"/>
</dbReference>
<comment type="caution">
    <text evidence="1">The sequence shown here is derived from an EMBL/GenBank/DDBJ whole genome shotgun (WGS) entry which is preliminary data.</text>
</comment>
<gene>
    <name evidence="1" type="primary">csy1</name>
    <name evidence="1" type="ORF">AB5I84_09430</name>
</gene>
<dbReference type="NCBIfam" id="TIGR02564">
    <property type="entry name" value="cas_Csy1"/>
    <property type="match status" value="1"/>
</dbReference>
<sequence length="462" mass="52376">MNNNPMDETAPSFRAAVDRFIQERRDAKLDKLKDDDPKRADILTQHQRDPWLDDAARRVRQIQAVTHSLKPIHPDARGTNLYVMPSVMAALDEVGSHVLGEQFVSDVVGNAAALDVYKLLRLEVDGQSLLQALEIESTDALSALSDDPLRAKTLRDAFVSLTGAREESPGSHTHAKQLYWLIGDDPVDDAQYHLLAPLYATSLAHNVHAVLQEHRFGDANKQARQAYRDRNHHDGTFHHYPNIAVQKLGGTKPQNISQLNSERGGINYLLSSLPPTWKASEFRVPIHTRSVFERIYAGRPAVRRTVQRLRTLLESDPERNSTTRDRVEALVERLIDELNIMAAGFLQALPPGWSRGQDCQELVREEQLWLDPLRAELPDEAEFAREWLWMDWPDAVGHRFGQWLNARLEGKHVFGDAELRHWKKQLRVDESDAGWAHQLHCLRQKLEVPQAGDQGSIGEVSA</sequence>